<feature type="region of interest" description="Disordered" evidence="1">
    <location>
        <begin position="1"/>
        <end position="21"/>
    </location>
</feature>
<dbReference type="Proteomes" id="UP000198525">
    <property type="component" value="Unassembled WGS sequence"/>
</dbReference>
<evidence type="ECO:0000256" key="1">
    <source>
        <dbReference type="SAM" id="MobiDB-lite"/>
    </source>
</evidence>
<evidence type="ECO:0000259" key="2">
    <source>
        <dbReference type="PROSITE" id="PS51918"/>
    </source>
</evidence>
<dbReference type="PANTHER" id="PTHR13932:SF9">
    <property type="entry name" value="COPROPORPHYRINOGEN III OXIDASE"/>
    <property type="match status" value="1"/>
</dbReference>
<dbReference type="InterPro" id="IPR006638">
    <property type="entry name" value="Elp3/MiaA/NifB-like_rSAM"/>
</dbReference>
<dbReference type="Gene3D" id="3.80.30.20">
    <property type="entry name" value="tm_1862 like domain"/>
    <property type="match status" value="1"/>
</dbReference>
<dbReference type="PROSITE" id="PS51918">
    <property type="entry name" value="RADICAL_SAM"/>
    <property type="match status" value="1"/>
</dbReference>
<dbReference type="SMART" id="SM00729">
    <property type="entry name" value="Elp3"/>
    <property type="match status" value="1"/>
</dbReference>
<dbReference type="Pfam" id="PF04055">
    <property type="entry name" value="Radical_SAM"/>
    <property type="match status" value="1"/>
</dbReference>
<dbReference type="SFLD" id="SFLDG01065">
    <property type="entry name" value="anaerobic_coproporphyrinogen-I"/>
    <property type="match status" value="1"/>
</dbReference>
<evidence type="ECO:0000313" key="4">
    <source>
        <dbReference type="Proteomes" id="UP000198525"/>
    </source>
</evidence>
<dbReference type="SFLD" id="SFLDF00311">
    <property type="entry name" value="heme_degradation_proteins_(Hut"/>
    <property type="match status" value="1"/>
</dbReference>
<dbReference type="CDD" id="cd01335">
    <property type="entry name" value="Radical_SAM"/>
    <property type="match status" value="1"/>
</dbReference>
<dbReference type="SFLD" id="SFLDS00029">
    <property type="entry name" value="Radical_SAM"/>
    <property type="match status" value="1"/>
</dbReference>
<proteinExistence type="predicted"/>
<dbReference type="InterPro" id="IPR058240">
    <property type="entry name" value="rSAM_sf"/>
</dbReference>
<dbReference type="InterPro" id="IPR023404">
    <property type="entry name" value="rSAM_horseshoe"/>
</dbReference>
<dbReference type="GO" id="GO:0006779">
    <property type="term" value="P:porphyrin-containing compound biosynthetic process"/>
    <property type="evidence" value="ECO:0007669"/>
    <property type="project" value="TreeGrafter"/>
</dbReference>
<protein>
    <submittedName>
        <fullName evidence="3">Oxygen-independent coproporphyrinogen-3 oxidase</fullName>
    </submittedName>
</protein>
<organism evidence="3 4">
    <name type="scientific">Billgrantia gudaonensis</name>
    <dbReference type="NCBI Taxonomy" id="376427"/>
    <lineage>
        <taxon>Bacteria</taxon>
        <taxon>Pseudomonadati</taxon>
        <taxon>Pseudomonadota</taxon>
        <taxon>Gammaproteobacteria</taxon>
        <taxon>Oceanospirillales</taxon>
        <taxon>Halomonadaceae</taxon>
        <taxon>Billgrantia</taxon>
    </lineage>
</organism>
<dbReference type="SFLD" id="SFLDG01082">
    <property type="entry name" value="B12-binding_domain_containing"/>
    <property type="match status" value="1"/>
</dbReference>
<dbReference type="AlphaFoldDB" id="A0A1G8Q406"/>
<dbReference type="PANTHER" id="PTHR13932">
    <property type="entry name" value="COPROPORPHYRINIGEN III OXIDASE"/>
    <property type="match status" value="1"/>
</dbReference>
<reference evidence="3 4" key="1">
    <citation type="submission" date="2016-10" db="EMBL/GenBank/DDBJ databases">
        <authorList>
            <person name="de Groot N.N."/>
        </authorList>
    </citation>
    <scope>NUCLEOTIDE SEQUENCE [LARGE SCALE GENOMIC DNA]</scope>
    <source>
        <strain evidence="3 4">CGMCC 1.6133</strain>
    </source>
</reference>
<feature type="domain" description="Radical SAM core" evidence="2">
    <location>
        <begin position="68"/>
        <end position="304"/>
    </location>
</feature>
<dbReference type="EMBL" id="FNES01000002">
    <property type="protein sequence ID" value="SDI99457.1"/>
    <property type="molecule type" value="Genomic_DNA"/>
</dbReference>
<name>A0A1G8Q406_9GAMM</name>
<dbReference type="InterPro" id="IPR034505">
    <property type="entry name" value="Coproporphyrinogen-III_oxidase"/>
</dbReference>
<sequence>MGQSAWDAPRRSPRRIPLSEPDHALPRVAVNPLRRAFDKRTPVMPWRDKRPVPEADVPAIWQRLVETPMAVGPCLAYVHVPFCANHCLFCGFYRNRYQRDDSARYVQAIIDELRREADASQWQEGIVEAVYLGGGTPSALETPDLVRLITALRQELPLAPDAEFTVEGRILHFDDEKVDACLDAGVNRLSIGVQSFDTRVRQQQGRRATGEAAARYIESLVARDRAAVVIDLMYGLPGQSQRVWQQDLETSLALAPDGLDVYCLSMFPGTPLHKAVGNGRVVPPASLECRAEMYGMASERLAAAGWQQISNSHWAATPRERNVYNRLIKTGAATLAFGSGAGGKRGSYSYTLDGDLETYLSAVDQGRKPLAGMLQGDTLQPLRDVVCGDLEVGALDLQRLPAVMPGAAEVLPGLRQLVDVWQRAGLAERHGDSVTLTTAGRFWSANLIAGFNQRLASLPVLSGDGESP</sequence>
<dbReference type="RefSeq" id="WP_089683105.1">
    <property type="nucleotide sequence ID" value="NZ_FNES01000002.1"/>
</dbReference>
<dbReference type="InterPro" id="IPR026332">
    <property type="entry name" value="HutW"/>
</dbReference>
<dbReference type="STRING" id="376427.SAMN04487954_102290"/>
<dbReference type="GO" id="GO:0003824">
    <property type="term" value="F:catalytic activity"/>
    <property type="evidence" value="ECO:0007669"/>
    <property type="project" value="InterPro"/>
</dbReference>
<dbReference type="NCBIfam" id="TIGR04107">
    <property type="entry name" value="rSAM_HutW"/>
    <property type="match status" value="1"/>
</dbReference>
<dbReference type="SUPFAM" id="SSF102114">
    <property type="entry name" value="Radical SAM enzymes"/>
    <property type="match status" value="1"/>
</dbReference>
<dbReference type="GO" id="GO:0051539">
    <property type="term" value="F:4 iron, 4 sulfur cluster binding"/>
    <property type="evidence" value="ECO:0007669"/>
    <property type="project" value="TreeGrafter"/>
</dbReference>
<gene>
    <name evidence="3" type="ORF">SAMN04487954_102290</name>
</gene>
<dbReference type="OrthoDB" id="9808022at2"/>
<dbReference type="GO" id="GO:0005737">
    <property type="term" value="C:cytoplasm"/>
    <property type="evidence" value="ECO:0007669"/>
    <property type="project" value="TreeGrafter"/>
</dbReference>
<accession>A0A1G8Q406</accession>
<evidence type="ECO:0000313" key="3">
    <source>
        <dbReference type="EMBL" id="SDI99457.1"/>
    </source>
</evidence>
<keyword evidence="4" id="KW-1185">Reference proteome</keyword>
<dbReference type="InterPro" id="IPR007197">
    <property type="entry name" value="rSAM"/>
</dbReference>